<sequence>MKRLGGTITKVSTTIVGSKSYFRIGLYPCEECFLSLLQILLFFTPRFKSALSKCLSKGEGKRPWFLSLDLVNSIEVEGFLLFTVHQTGKLWWGQWTGQFAEELSQWDQQQPPRQHLQSQILGSPCLVSRVFPQARHSGQLFYLQFFTVISSL</sequence>
<organism evidence="1 2">
    <name type="scientific">Stylosanthes scabra</name>
    <dbReference type="NCBI Taxonomy" id="79078"/>
    <lineage>
        <taxon>Eukaryota</taxon>
        <taxon>Viridiplantae</taxon>
        <taxon>Streptophyta</taxon>
        <taxon>Embryophyta</taxon>
        <taxon>Tracheophyta</taxon>
        <taxon>Spermatophyta</taxon>
        <taxon>Magnoliopsida</taxon>
        <taxon>eudicotyledons</taxon>
        <taxon>Gunneridae</taxon>
        <taxon>Pentapetalae</taxon>
        <taxon>rosids</taxon>
        <taxon>fabids</taxon>
        <taxon>Fabales</taxon>
        <taxon>Fabaceae</taxon>
        <taxon>Papilionoideae</taxon>
        <taxon>50 kb inversion clade</taxon>
        <taxon>dalbergioids sensu lato</taxon>
        <taxon>Dalbergieae</taxon>
        <taxon>Pterocarpus clade</taxon>
        <taxon>Stylosanthes</taxon>
    </lineage>
</organism>
<proteinExistence type="predicted"/>
<dbReference type="EMBL" id="JASCZI010061559">
    <property type="protein sequence ID" value="MED6139008.1"/>
    <property type="molecule type" value="Genomic_DNA"/>
</dbReference>
<gene>
    <name evidence="1" type="ORF">PIB30_079836</name>
</gene>
<protein>
    <submittedName>
        <fullName evidence="1">Uncharacterized protein</fullName>
    </submittedName>
</protein>
<evidence type="ECO:0000313" key="2">
    <source>
        <dbReference type="Proteomes" id="UP001341840"/>
    </source>
</evidence>
<name>A0ABU6ST84_9FABA</name>
<dbReference type="Proteomes" id="UP001341840">
    <property type="component" value="Unassembled WGS sequence"/>
</dbReference>
<comment type="caution">
    <text evidence="1">The sequence shown here is derived from an EMBL/GenBank/DDBJ whole genome shotgun (WGS) entry which is preliminary data.</text>
</comment>
<keyword evidence="2" id="KW-1185">Reference proteome</keyword>
<accession>A0ABU6ST84</accession>
<reference evidence="1 2" key="1">
    <citation type="journal article" date="2023" name="Plants (Basel)">
        <title>Bridging the Gap: Combining Genomics and Transcriptomics Approaches to Understand Stylosanthes scabra, an Orphan Legume from the Brazilian Caatinga.</title>
        <authorList>
            <person name="Ferreira-Neto J.R.C."/>
            <person name="da Silva M.D."/>
            <person name="Binneck E."/>
            <person name="de Melo N.F."/>
            <person name="da Silva R.H."/>
            <person name="de Melo A.L.T.M."/>
            <person name="Pandolfi V."/>
            <person name="Bustamante F.O."/>
            <person name="Brasileiro-Vidal A.C."/>
            <person name="Benko-Iseppon A.M."/>
        </authorList>
    </citation>
    <scope>NUCLEOTIDE SEQUENCE [LARGE SCALE GENOMIC DNA]</scope>
    <source>
        <tissue evidence="1">Leaves</tissue>
    </source>
</reference>
<evidence type="ECO:0000313" key="1">
    <source>
        <dbReference type="EMBL" id="MED6139008.1"/>
    </source>
</evidence>